<dbReference type="Proteomes" id="UP000053989">
    <property type="component" value="Unassembled WGS sequence"/>
</dbReference>
<keyword evidence="2" id="KW-1185">Reference proteome</keyword>
<reference evidence="1 2" key="1">
    <citation type="submission" date="2014-04" db="EMBL/GenBank/DDBJ databases">
        <authorList>
            <consortium name="DOE Joint Genome Institute"/>
            <person name="Kuo A."/>
            <person name="Kohler A."/>
            <person name="Nagy L.G."/>
            <person name="Floudas D."/>
            <person name="Copeland A."/>
            <person name="Barry K.W."/>
            <person name="Cichocki N."/>
            <person name="Veneault-Fourrey C."/>
            <person name="LaButti K."/>
            <person name="Lindquist E.A."/>
            <person name="Lipzen A."/>
            <person name="Lundell T."/>
            <person name="Morin E."/>
            <person name="Murat C."/>
            <person name="Sun H."/>
            <person name="Tunlid A."/>
            <person name="Henrissat B."/>
            <person name="Grigoriev I.V."/>
            <person name="Hibbett D.S."/>
            <person name="Martin F."/>
            <person name="Nordberg H.P."/>
            <person name="Cantor M.N."/>
            <person name="Hua S.X."/>
        </authorList>
    </citation>
    <scope>NUCLEOTIDE SEQUENCE [LARGE SCALE GENOMIC DNA]</scope>
    <source>
        <strain evidence="1 2">Foug A</strain>
    </source>
</reference>
<dbReference type="HOGENOM" id="CLU_3147323_0_0_1"/>
<name>A0A0C3DZJ2_9AGAM</name>
<sequence length="49" mass="5346">KCSNEKKMGEPPLEQTLATCICSWMVKPELLLQNPGWSECGRVAHSGSA</sequence>
<proteinExistence type="predicted"/>
<protein>
    <submittedName>
        <fullName evidence="1">Uncharacterized protein</fullName>
    </submittedName>
</protein>
<dbReference type="EMBL" id="KN822050">
    <property type="protein sequence ID" value="KIM61619.1"/>
    <property type="molecule type" value="Genomic_DNA"/>
</dbReference>
<dbReference type="AlphaFoldDB" id="A0A0C3DZJ2"/>
<reference evidence="2" key="2">
    <citation type="submission" date="2015-01" db="EMBL/GenBank/DDBJ databases">
        <title>Evolutionary Origins and Diversification of the Mycorrhizal Mutualists.</title>
        <authorList>
            <consortium name="DOE Joint Genome Institute"/>
            <consortium name="Mycorrhizal Genomics Consortium"/>
            <person name="Kohler A."/>
            <person name="Kuo A."/>
            <person name="Nagy L.G."/>
            <person name="Floudas D."/>
            <person name="Copeland A."/>
            <person name="Barry K.W."/>
            <person name="Cichocki N."/>
            <person name="Veneault-Fourrey C."/>
            <person name="LaButti K."/>
            <person name="Lindquist E.A."/>
            <person name="Lipzen A."/>
            <person name="Lundell T."/>
            <person name="Morin E."/>
            <person name="Murat C."/>
            <person name="Riley R."/>
            <person name="Ohm R."/>
            <person name="Sun H."/>
            <person name="Tunlid A."/>
            <person name="Henrissat B."/>
            <person name="Grigoriev I.V."/>
            <person name="Hibbett D.S."/>
            <person name="Martin F."/>
        </authorList>
    </citation>
    <scope>NUCLEOTIDE SEQUENCE [LARGE SCALE GENOMIC DNA]</scope>
    <source>
        <strain evidence="2">Foug A</strain>
    </source>
</reference>
<evidence type="ECO:0000313" key="2">
    <source>
        <dbReference type="Proteomes" id="UP000053989"/>
    </source>
</evidence>
<dbReference type="InParanoid" id="A0A0C3DZJ2"/>
<gene>
    <name evidence="1" type="ORF">SCLCIDRAFT_121635</name>
</gene>
<evidence type="ECO:0000313" key="1">
    <source>
        <dbReference type="EMBL" id="KIM61619.1"/>
    </source>
</evidence>
<organism evidence="1 2">
    <name type="scientific">Scleroderma citrinum Foug A</name>
    <dbReference type="NCBI Taxonomy" id="1036808"/>
    <lineage>
        <taxon>Eukaryota</taxon>
        <taxon>Fungi</taxon>
        <taxon>Dikarya</taxon>
        <taxon>Basidiomycota</taxon>
        <taxon>Agaricomycotina</taxon>
        <taxon>Agaricomycetes</taxon>
        <taxon>Agaricomycetidae</taxon>
        <taxon>Boletales</taxon>
        <taxon>Sclerodermatineae</taxon>
        <taxon>Sclerodermataceae</taxon>
        <taxon>Scleroderma</taxon>
    </lineage>
</organism>
<dbReference type="OrthoDB" id="2679023at2759"/>
<feature type="non-terminal residue" evidence="1">
    <location>
        <position position="1"/>
    </location>
</feature>
<accession>A0A0C3DZJ2</accession>